<dbReference type="OrthoDB" id="7793240at2"/>
<dbReference type="CDD" id="cd03398">
    <property type="entry name" value="PAP2_haloperoxidase"/>
    <property type="match status" value="1"/>
</dbReference>
<gene>
    <name evidence="1" type="ORF">DYU11_01410</name>
</gene>
<sequence>MKHNLLDFYSSPTLPGSRNRFGQLVICLALVVLQACRTPTDEPLAPDATGKPADQYNAEVALKWSSLHLQLVRSAGGFSPPVAARTFGYAGLTLYESVVPGIPTHRSLAGQLQQFTSLPQPEANQRYNWALSANAAQASILKSLFGNLNDAGKARVDSLENALFAQLRETDEAINERSIAFGRAIATAIFDYSKTDGGHEGYNRNFPADYVVPTGPGLWQPTENGRKIPMQPYWGKNRTFLSAVTTLTIPSPLPVSTDIKSQYFAQYLEVYTKHKTLTQEEKEIAIWWADDPSETFTPPGHSYNIARIVAQKANADLAKTAETLARTGLAVSDAFVMCWKCKFKFNNERPYTYVRRAIDPNWMPFWPAPPFPGYSSGHATQSAAAATVMTDLYGDQFSFTDDSHVGRVRDNLRQVDFKARSYKSFWETAEESAWSRFLGGIHTRQDNDTGLREGRKIGQFINALQWKK</sequence>
<dbReference type="Gene3D" id="1.10.606.20">
    <property type="match status" value="1"/>
</dbReference>
<dbReference type="PANTHER" id="PTHR34599">
    <property type="entry name" value="PEROXIDASE-RELATED"/>
    <property type="match status" value="1"/>
</dbReference>
<dbReference type="PANTHER" id="PTHR34599:SF1">
    <property type="entry name" value="PHOSPHATIDIC ACID PHOSPHATASE TYPE 2_HALOPEROXIDASE DOMAIN-CONTAINING PROTEIN"/>
    <property type="match status" value="1"/>
</dbReference>
<dbReference type="SUPFAM" id="SSF48317">
    <property type="entry name" value="Acid phosphatase/Vanadium-dependent haloperoxidase"/>
    <property type="match status" value="1"/>
</dbReference>
<organism evidence="1 2">
    <name type="scientific">Fibrisoma montanum</name>
    <dbReference type="NCBI Taxonomy" id="2305895"/>
    <lineage>
        <taxon>Bacteria</taxon>
        <taxon>Pseudomonadati</taxon>
        <taxon>Bacteroidota</taxon>
        <taxon>Cytophagia</taxon>
        <taxon>Cytophagales</taxon>
        <taxon>Spirosomataceae</taxon>
        <taxon>Fibrisoma</taxon>
    </lineage>
</organism>
<name>A0A418MI17_9BACT</name>
<accession>A0A418MI17</accession>
<dbReference type="InterPro" id="IPR052559">
    <property type="entry name" value="V-haloperoxidase"/>
</dbReference>
<dbReference type="EMBL" id="QXED01000001">
    <property type="protein sequence ID" value="RIV27003.1"/>
    <property type="molecule type" value="Genomic_DNA"/>
</dbReference>
<dbReference type="RefSeq" id="WP_119665856.1">
    <property type="nucleotide sequence ID" value="NZ_QXED01000001.1"/>
</dbReference>
<comment type="caution">
    <text evidence="1">The sequence shown here is derived from an EMBL/GenBank/DDBJ whole genome shotgun (WGS) entry which is preliminary data.</text>
</comment>
<evidence type="ECO:0000313" key="2">
    <source>
        <dbReference type="Proteomes" id="UP000283523"/>
    </source>
</evidence>
<reference evidence="1 2" key="1">
    <citation type="submission" date="2018-08" db="EMBL/GenBank/DDBJ databases">
        <title>Fibrisoma montanum sp. nov., isolated from Danxia mountain soil.</title>
        <authorList>
            <person name="Huang Y."/>
        </authorList>
    </citation>
    <scope>NUCLEOTIDE SEQUENCE [LARGE SCALE GENOMIC DNA]</scope>
    <source>
        <strain evidence="1 2">HYT19</strain>
    </source>
</reference>
<evidence type="ECO:0000313" key="1">
    <source>
        <dbReference type="EMBL" id="RIV27003.1"/>
    </source>
</evidence>
<protein>
    <submittedName>
        <fullName evidence="1">Phosphatase PAP2 family protein</fullName>
    </submittedName>
</protein>
<dbReference type="InterPro" id="IPR036938">
    <property type="entry name" value="PAP2/HPO_sf"/>
</dbReference>
<keyword evidence="2" id="KW-1185">Reference proteome</keyword>
<dbReference type="Proteomes" id="UP000283523">
    <property type="component" value="Unassembled WGS sequence"/>
</dbReference>
<dbReference type="AlphaFoldDB" id="A0A418MI17"/>
<proteinExistence type="predicted"/>